<protein>
    <recommendedName>
        <fullName evidence="3">Winged helix-turn-helix domain-containing protein</fullName>
    </recommendedName>
</protein>
<dbReference type="RefSeq" id="WP_110328041.1">
    <property type="nucleotide sequence ID" value="NZ_QJJV01000012.1"/>
</dbReference>
<proteinExistence type="predicted"/>
<name>A0ABX5MLG2_9BURK</name>
<evidence type="ECO:0000313" key="2">
    <source>
        <dbReference type="Proteomes" id="UP000247515"/>
    </source>
</evidence>
<keyword evidence="2" id="KW-1185">Reference proteome</keyword>
<evidence type="ECO:0008006" key="3">
    <source>
        <dbReference type="Google" id="ProtNLM"/>
    </source>
</evidence>
<organism evidence="1 2">
    <name type="scientific">Paraburkholderia tropica</name>
    <dbReference type="NCBI Taxonomy" id="92647"/>
    <lineage>
        <taxon>Bacteria</taxon>
        <taxon>Pseudomonadati</taxon>
        <taxon>Pseudomonadota</taxon>
        <taxon>Betaproteobacteria</taxon>
        <taxon>Burkholderiales</taxon>
        <taxon>Burkholderiaceae</taxon>
        <taxon>Paraburkholderia</taxon>
    </lineage>
</organism>
<comment type="caution">
    <text evidence="1">The sequence shown here is derived from an EMBL/GenBank/DDBJ whole genome shotgun (WGS) entry which is preliminary data.</text>
</comment>
<gene>
    <name evidence="1" type="ORF">C7400_112101</name>
</gene>
<sequence>MRSTATQLAAHGALDANGERLTQKKMVMNLFEGPSTVLTREDIAARTNLKLSSVCGRVFDLVASEMLTVRGTRKCAATGLDHELVGLPSPF</sequence>
<dbReference type="Proteomes" id="UP000247515">
    <property type="component" value="Unassembled WGS sequence"/>
</dbReference>
<dbReference type="EMBL" id="QJJV01000012">
    <property type="protein sequence ID" value="PXX14491.1"/>
    <property type="molecule type" value="Genomic_DNA"/>
</dbReference>
<accession>A0ABX5MLG2</accession>
<reference evidence="1 2" key="1">
    <citation type="submission" date="2018-05" db="EMBL/GenBank/DDBJ databases">
        <title>Genomic Encyclopedia of Type Strains, Phase IV (KMG-V): Genome sequencing to study the core and pangenomes of soil and plant-associated prokaryotes.</title>
        <authorList>
            <person name="Whitman W."/>
        </authorList>
    </citation>
    <scope>NUCLEOTIDE SEQUENCE [LARGE SCALE GENOMIC DNA]</scope>
    <source>
        <strain evidence="1 2">SIr-6563</strain>
    </source>
</reference>
<evidence type="ECO:0000313" key="1">
    <source>
        <dbReference type="EMBL" id="PXX14491.1"/>
    </source>
</evidence>